<dbReference type="GO" id="GO:0015562">
    <property type="term" value="F:efflux transmembrane transporter activity"/>
    <property type="evidence" value="ECO:0007669"/>
    <property type="project" value="TreeGrafter"/>
</dbReference>
<dbReference type="PRINTS" id="PR01490">
    <property type="entry name" value="RTXTOXIND"/>
</dbReference>
<dbReference type="Pfam" id="PF25917">
    <property type="entry name" value="BSH_RND"/>
    <property type="match status" value="1"/>
</dbReference>
<dbReference type="Gene3D" id="2.40.420.20">
    <property type="match status" value="1"/>
</dbReference>
<feature type="coiled-coil region" evidence="2">
    <location>
        <begin position="229"/>
        <end position="263"/>
    </location>
</feature>
<dbReference type="Proteomes" id="UP000823914">
    <property type="component" value="Unassembled WGS sequence"/>
</dbReference>
<evidence type="ECO:0000256" key="2">
    <source>
        <dbReference type="SAM" id="Coils"/>
    </source>
</evidence>
<dbReference type="SUPFAM" id="SSF111369">
    <property type="entry name" value="HlyD-like secretion proteins"/>
    <property type="match status" value="2"/>
</dbReference>
<dbReference type="InterPro" id="IPR058625">
    <property type="entry name" value="MdtA-like_BSH"/>
</dbReference>
<reference evidence="5" key="1">
    <citation type="journal article" date="2021" name="PeerJ">
        <title>Extensive microbial diversity within the chicken gut microbiome revealed by metagenomics and culture.</title>
        <authorList>
            <person name="Gilroy R."/>
            <person name="Ravi A."/>
            <person name="Getino M."/>
            <person name="Pursley I."/>
            <person name="Horton D.L."/>
            <person name="Alikhan N.F."/>
            <person name="Baker D."/>
            <person name="Gharbi K."/>
            <person name="Hall N."/>
            <person name="Watson M."/>
            <person name="Adriaenssens E.M."/>
            <person name="Foster-Nyarko E."/>
            <person name="Jarju S."/>
            <person name="Secka A."/>
            <person name="Antonio M."/>
            <person name="Oren A."/>
            <person name="Chaudhuri R.R."/>
            <person name="La Ragione R."/>
            <person name="Hildebrand F."/>
            <person name="Pallen M.J."/>
        </authorList>
    </citation>
    <scope>NUCLEOTIDE SEQUENCE</scope>
    <source>
        <strain evidence="5">Gambia15-2214</strain>
    </source>
</reference>
<evidence type="ECO:0000259" key="4">
    <source>
        <dbReference type="Pfam" id="PF25954"/>
    </source>
</evidence>
<feature type="domain" description="Multidrug resistance protein MdtA-like barrel-sandwich hybrid" evidence="3">
    <location>
        <begin position="62"/>
        <end position="286"/>
    </location>
</feature>
<dbReference type="PANTHER" id="PTHR30469">
    <property type="entry name" value="MULTIDRUG RESISTANCE PROTEIN MDTA"/>
    <property type="match status" value="1"/>
</dbReference>
<comment type="caution">
    <text evidence="5">The sequence shown here is derived from an EMBL/GenBank/DDBJ whole genome shotgun (WGS) entry which is preliminary data.</text>
</comment>
<dbReference type="Pfam" id="PF25954">
    <property type="entry name" value="Beta-barrel_RND_2"/>
    <property type="match status" value="1"/>
</dbReference>
<comment type="similarity">
    <text evidence="1">Belongs to the membrane fusion protein (MFP) (TC 8.A.1) family.</text>
</comment>
<dbReference type="NCBIfam" id="TIGR01730">
    <property type="entry name" value="RND_mfp"/>
    <property type="match status" value="1"/>
</dbReference>
<dbReference type="InterPro" id="IPR058792">
    <property type="entry name" value="Beta-barrel_RND_2"/>
</dbReference>
<dbReference type="Gene3D" id="2.40.30.170">
    <property type="match status" value="1"/>
</dbReference>
<dbReference type="EMBL" id="JAHLFV010000100">
    <property type="protein sequence ID" value="MBU3849766.1"/>
    <property type="molecule type" value="Genomic_DNA"/>
</dbReference>
<protein>
    <submittedName>
        <fullName evidence="5">Efflux RND transporter periplasmic adaptor subunit</fullName>
    </submittedName>
</protein>
<keyword evidence="2" id="KW-0175">Coiled coil</keyword>
<evidence type="ECO:0000313" key="5">
    <source>
        <dbReference type="EMBL" id="MBU3849766.1"/>
    </source>
</evidence>
<dbReference type="Gene3D" id="1.10.287.470">
    <property type="entry name" value="Helix hairpin bin"/>
    <property type="match status" value="2"/>
</dbReference>
<evidence type="ECO:0000256" key="1">
    <source>
        <dbReference type="ARBA" id="ARBA00009477"/>
    </source>
</evidence>
<dbReference type="InterPro" id="IPR006143">
    <property type="entry name" value="RND_pump_MFP"/>
</dbReference>
<evidence type="ECO:0000313" key="6">
    <source>
        <dbReference type="Proteomes" id="UP000823914"/>
    </source>
</evidence>
<dbReference type="GO" id="GO:1990281">
    <property type="term" value="C:efflux pump complex"/>
    <property type="evidence" value="ECO:0007669"/>
    <property type="project" value="TreeGrafter"/>
</dbReference>
<gene>
    <name evidence="5" type="ORF">IAA16_04295</name>
</gene>
<feature type="domain" description="CusB-like beta-barrel" evidence="4">
    <location>
        <begin position="300"/>
        <end position="369"/>
    </location>
</feature>
<sequence>MTYRRVWIVMILYLLLLPGCKTSKSSEEKNEEVKVSLVEVTKRTLQEDLQCFGNISYNKKNNITVQVGGILKNLFVREGDYVSKNQTLAHLDNVQLQIQQEQAQNLVETARAELALKKTKLSEGKLLAEKEFIELEKIRSMITQKKRELEESVIRLDNSKELFKIGGITETEVRNMEINVEGKKSELYILEKELEGKSLGYREEDLIKEGIIPASDPFILKSQLIELNTKTLKTEVQVAETNLKNAEKSLQSVSNLIHELTIQSPCSGIIGVEYFEEGEYVHDKEKLITVMDVDRVLGVFAIQEKEMPFFKVGSPLEIDIPSLGYTVTTSIKEIAPIADAQSGNFSVKAEIDNKENKIKPGMFISCRVIRETEELPCIPETAVFYIDTAPYVFKAVNNYLVLEPLKIKQSQDGQIWIDQGLATGELVVNNPSPFLKEGTYVGESK</sequence>
<reference evidence="5" key="2">
    <citation type="submission" date="2021-04" db="EMBL/GenBank/DDBJ databases">
        <authorList>
            <person name="Gilroy R."/>
        </authorList>
    </citation>
    <scope>NUCLEOTIDE SEQUENCE</scope>
    <source>
        <strain evidence="5">Gambia15-2214</strain>
    </source>
</reference>
<accession>A0A9E2NYJ1</accession>
<dbReference type="Gene3D" id="2.40.50.100">
    <property type="match status" value="2"/>
</dbReference>
<dbReference type="AlphaFoldDB" id="A0A9E2NYJ1"/>
<feature type="coiled-coil region" evidence="2">
    <location>
        <begin position="84"/>
        <end position="120"/>
    </location>
</feature>
<organism evidence="5 6">
    <name type="scientific">Candidatus Treponema excrementipullorum</name>
    <dbReference type="NCBI Taxonomy" id="2838768"/>
    <lineage>
        <taxon>Bacteria</taxon>
        <taxon>Pseudomonadati</taxon>
        <taxon>Spirochaetota</taxon>
        <taxon>Spirochaetia</taxon>
        <taxon>Spirochaetales</taxon>
        <taxon>Treponemataceae</taxon>
        <taxon>Treponema</taxon>
    </lineage>
</organism>
<proteinExistence type="inferred from homology"/>
<name>A0A9E2NYJ1_9SPIR</name>
<evidence type="ECO:0000259" key="3">
    <source>
        <dbReference type="Pfam" id="PF25917"/>
    </source>
</evidence>